<evidence type="ECO:0000313" key="16">
    <source>
        <dbReference type="Proteomes" id="UP000663281"/>
    </source>
</evidence>
<dbReference type="InterPro" id="IPR005302">
    <property type="entry name" value="MoCF_Sase_C"/>
</dbReference>
<keyword evidence="5" id="KW-0274">FAD</keyword>
<dbReference type="EMBL" id="CP071504">
    <property type="protein sequence ID" value="QSX29233.1"/>
    <property type="molecule type" value="Genomic_DNA"/>
</dbReference>
<comment type="cofactor">
    <cofactor evidence="1">
        <name>FAD</name>
        <dbReference type="ChEBI" id="CHEBI:57692"/>
    </cofactor>
</comment>
<comment type="similarity">
    <text evidence="11">In the N-terminal section; belongs to the FAD-binding oxidoreductase type 6 family.</text>
</comment>
<keyword evidence="8" id="KW-0411">Iron-sulfur</keyword>
<dbReference type="InterPro" id="IPR050415">
    <property type="entry name" value="MRET"/>
</dbReference>
<keyword evidence="7" id="KW-0408">Iron</keyword>
<dbReference type="Pfam" id="PF03476">
    <property type="entry name" value="MOSC_N"/>
    <property type="match status" value="1"/>
</dbReference>
<dbReference type="Pfam" id="PF00970">
    <property type="entry name" value="FAD_binding_6"/>
    <property type="match status" value="1"/>
</dbReference>
<dbReference type="Gene3D" id="2.40.30.10">
    <property type="entry name" value="Translation factors"/>
    <property type="match status" value="1"/>
</dbReference>
<comment type="cofactor">
    <cofactor evidence="10">
        <name>[2Fe-2S] cluster</name>
        <dbReference type="ChEBI" id="CHEBI:190135"/>
    </cofactor>
</comment>
<keyword evidence="4" id="KW-0479">Metal-binding</keyword>
<dbReference type="SUPFAM" id="SSF141673">
    <property type="entry name" value="MOSC N-terminal domain-like"/>
    <property type="match status" value="1"/>
</dbReference>
<dbReference type="GO" id="GO:0051537">
    <property type="term" value="F:2 iron, 2 sulfur cluster binding"/>
    <property type="evidence" value="ECO:0007669"/>
    <property type="project" value="UniProtKB-KW"/>
</dbReference>
<protein>
    <submittedName>
        <fullName evidence="15">MOSC domain-containing protein</fullName>
    </submittedName>
</protein>
<evidence type="ECO:0000256" key="4">
    <source>
        <dbReference type="ARBA" id="ARBA00022723"/>
    </source>
</evidence>
<evidence type="ECO:0000259" key="12">
    <source>
        <dbReference type="PROSITE" id="PS51085"/>
    </source>
</evidence>
<accession>A0A974XL42</accession>
<dbReference type="InterPro" id="IPR011037">
    <property type="entry name" value="Pyrv_Knase-like_insert_dom_sf"/>
</dbReference>
<evidence type="ECO:0000259" key="13">
    <source>
        <dbReference type="PROSITE" id="PS51340"/>
    </source>
</evidence>
<feature type="domain" description="MOSC" evidence="13">
    <location>
        <begin position="117"/>
        <end position="268"/>
    </location>
</feature>
<organism evidence="15 16">
    <name type="scientific">Shewanella cyperi</name>
    <dbReference type="NCBI Taxonomy" id="2814292"/>
    <lineage>
        <taxon>Bacteria</taxon>
        <taxon>Pseudomonadati</taxon>
        <taxon>Pseudomonadota</taxon>
        <taxon>Gammaproteobacteria</taxon>
        <taxon>Alteromonadales</taxon>
        <taxon>Shewanellaceae</taxon>
        <taxon>Shewanella</taxon>
    </lineage>
</organism>
<dbReference type="PROSITE" id="PS51384">
    <property type="entry name" value="FAD_FR"/>
    <property type="match status" value="1"/>
</dbReference>
<dbReference type="PROSITE" id="PS51340">
    <property type="entry name" value="MOSC"/>
    <property type="match status" value="1"/>
</dbReference>
<dbReference type="InterPro" id="IPR001041">
    <property type="entry name" value="2Fe-2S_ferredoxin-type"/>
</dbReference>
<keyword evidence="2" id="KW-0285">Flavoprotein</keyword>
<keyword evidence="9" id="KW-0830">Ubiquinone</keyword>
<dbReference type="Gene3D" id="3.10.20.30">
    <property type="match status" value="1"/>
</dbReference>
<feature type="domain" description="2Fe-2S ferredoxin-type" evidence="12">
    <location>
        <begin position="527"/>
        <end position="611"/>
    </location>
</feature>
<dbReference type="PROSITE" id="PS51085">
    <property type="entry name" value="2FE2S_FER_2"/>
    <property type="match status" value="1"/>
</dbReference>
<evidence type="ECO:0000256" key="6">
    <source>
        <dbReference type="ARBA" id="ARBA00023002"/>
    </source>
</evidence>
<dbReference type="Proteomes" id="UP000663281">
    <property type="component" value="Chromosome"/>
</dbReference>
<feature type="domain" description="FAD-binding FR-type" evidence="14">
    <location>
        <begin position="281"/>
        <end position="384"/>
    </location>
</feature>
<evidence type="ECO:0000313" key="15">
    <source>
        <dbReference type="EMBL" id="QSX29233.1"/>
    </source>
</evidence>
<dbReference type="Gene3D" id="3.40.50.80">
    <property type="entry name" value="Nucleotide-binding domain of ferredoxin-NADP reductase (FNR) module"/>
    <property type="match status" value="1"/>
</dbReference>
<evidence type="ECO:0000256" key="1">
    <source>
        <dbReference type="ARBA" id="ARBA00001974"/>
    </source>
</evidence>
<dbReference type="SUPFAM" id="SSF63380">
    <property type="entry name" value="Riboflavin synthase domain-like"/>
    <property type="match status" value="1"/>
</dbReference>
<dbReference type="PANTHER" id="PTHR47354">
    <property type="entry name" value="NADH OXIDOREDUCTASE HCR"/>
    <property type="match status" value="1"/>
</dbReference>
<keyword evidence="16" id="KW-1185">Reference proteome</keyword>
<sequence>MASLSSIHIYPVKSIRGQTLPEARVAEEGLIGDRRFMVCGLDGRFFTARTHPSLSLIHSEYVSPQAVHAGALELHFDDLPPLWLEPGRFASAPFATGVWKDNFSALTTTEEADAWITTVLGEPAKLLWLGEQSARFRQQTGGRVSFADGYPLLLISQASLEDLNSRSDRLNRMAQFRPNLVIEGVDAFAEDSWDRIRIGEVEFKVAKPCGRCVMTTLEQDSTEFHPLKEPLDTLSRYRRSGNGDVDFGQNLIPLNEGSIRAGDSLTVLSYKEPQHYADGAAPKRRLRLVSKDTLAADFVSLHLQAEDGKPLPNFIAGQHLKLAFDIEGTRHIRRYSLSASPLELGWRISVKRAAGGVMSNIIHDRLQPGDVLLADLPSGKFRLRSGKAPLLISAGSGITPMLSMARTLMQQDKFDDGKRLAAARFIHLCRTEADVPEAELAHLTRAGMPLMLLLSQPGDDWQGLRGRLDRHHLQGIEDLLERDVYLCGPAPFMAEIEQVLLSLGMEAEQIQQELFGKPGRKPKQAPKQVRIQIGEQVFTGDNQRPILDQAEQQGLSMPWSCRAGICSACRHQLLEGEVYQPKAPALSAAERAEGKILACCAIPLGDIKLTV</sequence>
<dbReference type="InterPro" id="IPR012675">
    <property type="entry name" value="Beta-grasp_dom_sf"/>
</dbReference>
<evidence type="ECO:0000256" key="5">
    <source>
        <dbReference type="ARBA" id="ARBA00022827"/>
    </source>
</evidence>
<gene>
    <name evidence="15" type="ORF">JYB88_13525</name>
</gene>
<dbReference type="CDD" id="cd00207">
    <property type="entry name" value="fer2"/>
    <property type="match status" value="1"/>
</dbReference>
<dbReference type="InterPro" id="IPR039261">
    <property type="entry name" value="FNR_nucleotide-bd"/>
</dbReference>
<dbReference type="GO" id="GO:0030151">
    <property type="term" value="F:molybdenum ion binding"/>
    <property type="evidence" value="ECO:0007669"/>
    <property type="project" value="InterPro"/>
</dbReference>
<dbReference type="RefSeq" id="WP_207324439.1">
    <property type="nucleotide sequence ID" value="NZ_CP071504.1"/>
</dbReference>
<evidence type="ECO:0000256" key="7">
    <source>
        <dbReference type="ARBA" id="ARBA00023004"/>
    </source>
</evidence>
<dbReference type="InterPro" id="IPR036010">
    <property type="entry name" value="2Fe-2S_ferredoxin-like_sf"/>
</dbReference>
<dbReference type="SUPFAM" id="SSF54292">
    <property type="entry name" value="2Fe-2S ferredoxin-like"/>
    <property type="match status" value="1"/>
</dbReference>
<dbReference type="InterPro" id="IPR001433">
    <property type="entry name" value="OxRdtase_FAD/NAD-bd"/>
</dbReference>
<dbReference type="PRINTS" id="PR00410">
    <property type="entry name" value="PHEHYDRXLASE"/>
</dbReference>
<dbReference type="AlphaFoldDB" id="A0A974XL42"/>
<dbReference type="InterPro" id="IPR008333">
    <property type="entry name" value="Cbr1-like_FAD-bd_dom"/>
</dbReference>
<proteinExistence type="inferred from homology"/>
<dbReference type="SUPFAM" id="SSF50800">
    <property type="entry name" value="PK beta-barrel domain-like"/>
    <property type="match status" value="1"/>
</dbReference>
<dbReference type="PROSITE" id="PS00197">
    <property type="entry name" value="2FE2S_FER_1"/>
    <property type="match status" value="1"/>
</dbReference>
<dbReference type="InterPro" id="IPR017927">
    <property type="entry name" value="FAD-bd_FR_type"/>
</dbReference>
<evidence type="ECO:0000256" key="10">
    <source>
        <dbReference type="ARBA" id="ARBA00034078"/>
    </source>
</evidence>
<dbReference type="Pfam" id="PF00111">
    <property type="entry name" value="Fer2"/>
    <property type="match status" value="1"/>
</dbReference>
<keyword evidence="3" id="KW-0001">2Fe-2S</keyword>
<dbReference type="KEGG" id="scyp:JYB88_13525"/>
<dbReference type="InterPro" id="IPR005303">
    <property type="entry name" value="MOCOS_middle"/>
</dbReference>
<dbReference type="Pfam" id="PF03473">
    <property type="entry name" value="MOSC"/>
    <property type="match status" value="1"/>
</dbReference>
<dbReference type="GO" id="GO:0030170">
    <property type="term" value="F:pyridoxal phosphate binding"/>
    <property type="evidence" value="ECO:0007669"/>
    <property type="project" value="InterPro"/>
</dbReference>
<evidence type="ECO:0000256" key="11">
    <source>
        <dbReference type="ARBA" id="ARBA00061434"/>
    </source>
</evidence>
<dbReference type="InterPro" id="IPR006058">
    <property type="entry name" value="2Fe2S_fd_BS"/>
</dbReference>
<dbReference type="GO" id="GO:0016491">
    <property type="term" value="F:oxidoreductase activity"/>
    <property type="evidence" value="ECO:0007669"/>
    <property type="project" value="UniProtKB-KW"/>
</dbReference>
<evidence type="ECO:0000256" key="9">
    <source>
        <dbReference type="ARBA" id="ARBA00023075"/>
    </source>
</evidence>
<dbReference type="SUPFAM" id="SSF52343">
    <property type="entry name" value="Ferredoxin reductase-like, C-terminal NADP-linked domain"/>
    <property type="match status" value="1"/>
</dbReference>
<evidence type="ECO:0000256" key="3">
    <source>
        <dbReference type="ARBA" id="ARBA00022714"/>
    </source>
</evidence>
<dbReference type="InterPro" id="IPR017938">
    <property type="entry name" value="Riboflavin_synthase-like_b-brl"/>
</dbReference>
<reference evidence="15 16" key="1">
    <citation type="submission" date="2021-03" db="EMBL/GenBank/DDBJ databases">
        <title>Novel species identification of genus Shewanella.</title>
        <authorList>
            <person name="Liu G."/>
            <person name="Zhang Q."/>
        </authorList>
    </citation>
    <scope>NUCLEOTIDE SEQUENCE [LARGE SCALE GENOMIC DNA]</scope>
    <source>
        <strain evidence="15 16">FJAT-53726</strain>
    </source>
</reference>
<evidence type="ECO:0000256" key="8">
    <source>
        <dbReference type="ARBA" id="ARBA00023014"/>
    </source>
</evidence>
<evidence type="ECO:0000256" key="2">
    <source>
        <dbReference type="ARBA" id="ARBA00022630"/>
    </source>
</evidence>
<name>A0A974XL42_9GAMM</name>
<dbReference type="Pfam" id="PF00175">
    <property type="entry name" value="NAD_binding_1"/>
    <property type="match status" value="1"/>
</dbReference>
<keyword evidence="6" id="KW-0560">Oxidoreductase</keyword>
<dbReference type="PANTHER" id="PTHR47354:SF6">
    <property type="entry name" value="NADH OXIDOREDUCTASE HCR"/>
    <property type="match status" value="1"/>
</dbReference>
<evidence type="ECO:0000259" key="14">
    <source>
        <dbReference type="PROSITE" id="PS51384"/>
    </source>
</evidence>